<evidence type="ECO:0000256" key="19">
    <source>
        <dbReference type="HAMAP-Rule" id="MF_00719"/>
    </source>
</evidence>
<dbReference type="NCBIfam" id="NF001277">
    <property type="entry name" value="PRK00235.1-3"/>
    <property type="match status" value="1"/>
</dbReference>
<dbReference type="Pfam" id="PF02654">
    <property type="entry name" value="CobS"/>
    <property type="match status" value="1"/>
</dbReference>
<evidence type="ECO:0000256" key="13">
    <source>
        <dbReference type="ARBA" id="ARBA00023136"/>
    </source>
</evidence>
<name>A0A1M5E314_9BACT</name>
<dbReference type="GO" id="GO:0009236">
    <property type="term" value="P:cobalamin biosynthetic process"/>
    <property type="evidence" value="ECO:0007669"/>
    <property type="project" value="UniProtKB-UniRule"/>
</dbReference>
<evidence type="ECO:0000256" key="5">
    <source>
        <dbReference type="ARBA" id="ARBA00013200"/>
    </source>
</evidence>
<dbReference type="EC" id="2.7.8.26" evidence="5 19"/>
<dbReference type="EMBL" id="FQUO01000011">
    <property type="protein sequence ID" value="SHF73623.1"/>
    <property type="molecule type" value="Genomic_DNA"/>
</dbReference>
<evidence type="ECO:0000256" key="4">
    <source>
        <dbReference type="ARBA" id="ARBA00010561"/>
    </source>
</evidence>
<comment type="subcellular location">
    <subcellularLocation>
        <location evidence="2 19">Cell membrane</location>
        <topology evidence="2 19">Multi-pass membrane protein</topology>
    </subcellularLocation>
</comment>
<keyword evidence="13 19" id="KW-0472">Membrane</keyword>
<reference evidence="20 21" key="1">
    <citation type="submission" date="2016-11" db="EMBL/GenBank/DDBJ databases">
        <authorList>
            <person name="Jaros S."/>
            <person name="Januszkiewicz K."/>
            <person name="Wedrychowicz H."/>
        </authorList>
    </citation>
    <scope>NUCLEOTIDE SEQUENCE [LARGE SCALE GENOMIC DNA]</scope>
    <source>
        <strain evidence="20 21">DSM 26897</strain>
    </source>
</reference>
<comment type="pathway">
    <text evidence="3 19">Cofactor biosynthesis; adenosylcobalamin biosynthesis; adenosylcobalamin from cob(II)yrinate a,c-diamide: step 7/7.</text>
</comment>
<keyword evidence="21" id="KW-1185">Reference proteome</keyword>
<feature type="transmembrane region" description="Helical" evidence="19">
    <location>
        <begin position="128"/>
        <end position="147"/>
    </location>
</feature>
<keyword evidence="11 19" id="KW-0460">Magnesium</keyword>
<dbReference type="GO" id="GO:0051073">
    <property type="term" value="F:adenosylcobinamide-GDP ribazoletransferase activity"/>
    <property type="evidence" value="ECO:0007669"/>
    <property type="project" value="UniProtKB-UniRule"/>
</dbReference>
<keyword evidence="8 19" id="KW-0169">Cobalamin biosynthesis</keyword>
<evidence type="ECO:0000256" key="2">
    <source>
        <dbReference type="ARBA" id="ARBA00004651"/>
    </source>
</evidence>
<evidence type="ECO:0000313" key="20">
    <source>
        <dbReference type="EMBL" id="SHF73623.1"/>
    </source>
</evidence>
<feature type="transmembrane region" description="Helical" evidence="19">
    <location>
        <begin position="168"/>
        <end position="191"/>
    </location>
</feature>
<evidence type="ECO:0000256" key="12">
    <source>
        <dbReference type="ARBA" id="ARBA00022989"/>
    </source>
</evidence>
<keyword evidence="12 19" id="KW-1133">Transmembrane helix</keyword>
<feature type="transmembrane region" description="Helical" evidence="19">
    <location>
        <begin position="58"/>
        <end position="75"/>
    </location>
</feature>
<gene>
    <name evidence="19" type="primary">cobS</name>
    <name evidence="20" type="ORF">SAMN05444008_111186</name>
</gene>
<evidence type="ECO:0000313" key="21">
    <source>
        <dbReference type="Proteomes" id="UP000184368"/>
    </source>
</evidence>
<evidence type="ECO:0000256" key="1">
    <source>
        <dbReference type="ARBA" id="ARBA00001946"/>
    </source>
</evidence>
<evidence type="ECO:0000256" key="10">
    <source>
        <dbReference type="ARBA" id="ARBA00022692"/>
    </source>
</evidence>
<dbReference type="AlphaFoldDB" id="A0A1M5E314"/>
<comment type="function">
    <text evidence="14 19">Joins adenosylcobinamide-GDP and alpha-ribazole to generate adenosylcobalamin (Ado-cobalamin). Also synthesizes adenosylcobalamin 5'-phosphate from adenosylcobinamide-GDP and alpha-ribazole 5'-phosphate.</text>
</comment>
<proteinExistence type="inferred from homology"/>
<evidence type="ECO:0000256" key="3">
    <source>
        <dbReference type="ARBA" id="ARBA00004663"/>
    </source>
</evidence>
<comment type="cofactor">
    <cofactor evidence="1 19">
        <name>Mg(2+)</name>
        <dbReference type="ChEBI" id="CHEBI:18420"/>
    </cofactor>
</comment>
<keyword evidence="9 19" id="KW-0808">Transferase</keyword>
<evidence type="ECO:0000256" key="14">
    <source>
        <dbReference type="ARBA" id="ARBA00025228"/>
    </source>
</evidence>
<dbReference type="Proteomes" id="UP000184368">
    <property type="component" value="Unassembled WGS sequence"/>
</dbReference>
<evidence type="ECO:0000256" key="9">
    <source>
        <dbReference type="ARBA" id="ARBA00022679"/>
    </source>
</evidence>
<dbReference type="STRING" id="1302690.BUE76_19310"/>
<dbReference type="GO" id="GO:0005886">
    <property type="term" value="C:plasma membrane"/>
    <property type="evidence" value="ECO:0007669"/>
    <property type="project" value="UniProtKB-SubCell"/>
</dbReference>
<dbReference type="HAMAP" id="MF_00719">
    <property type="entry name" value="CobS"/>
    <property type="match status" value="1"/>
</dbReference>
<evidence type="ECO:0000256" key="7">
    <source>
        <dbReference type="ARBA" id="ARBA00022475"/>
    </source>
</evidence>
<dbReference type="PANTHER" id="PTHR34148">
    <property type="entry name" value="ADENOSYLCOBINAMIDE-GDP RIBAZOLETRANSFERASE"/>
    <property type="match status" value="1"/>
</dbReference>
<comment type="similarity">
    <text evidence="4 19">Belongs to the CobS family.</text>
</comment>
<evidence type="ECO:0000256" key="6">
    <source>
        <dbReference type="ARBA" id="ARBA00015850"/>
    </source>
</evidence>
<feature type="transmembrane region" description="Helical" evidence="19">
    <location>
        <begin position="211"/>
        <end position="244"/>
    </location>
</feature>
<dbReference type="GO" id="GO:0008818">
    <property type="term" value="F:cobalamin 5'-phosphate synthase activity"/>
    <property type="evidence" value="ECO:0007669"/>
    <property type="project" value="UniProtKB-UniRule"/>
</dbReference>
<evidence type="ECO:0000256" key="18">
    <source>
        <dbReference type="ARBA" id="ARBA00049504"/>
    </source>
</evidence>
<protein>
    <recommendedName>
        <fullName evidence="6 19">Adenosylcobinamide-GDP ribazoletransferase</fullName>
        <ecNumber evidence="5 19">2.7.8.26</ecNumber>
    </recommendedName>
    <alternativeName>
        <fullName evidence="16 19">Cobalamin synthase</fullName>
    </alternativeName>
    <alternativeName>
        <fullName evidence="15 19">Cobalamin-5'-phosphate synthase</fullName>
    </alternativeName>
</protein>
<organism evidence="20 21">
    <name type="scientific">Cnuella takakiae</name>
    <dbReference type="NCBI Taxonomy" id="1302690"/>
    <lineage>
        <taxon>Bacteria</taxon>
        <taxon>Pseudomonadati</taxon>
        <taxon>Bacteroidota</taxon>
        <taxon>Chitinophagia</taxon>
        <taxon>Chitinophagales</taxon>
        <taxon>Chitinophagaceae</taxon>
        <taxon>Cnuella</taxon>
    </lineage>
</organism>
<comment type="catalytic activity">
    <reaction evidence="17 19">
        <text>alpha-ribazole + adenosylcob(III)inamide-GDP = adenosylcob(III)alamin + GMP + H(+)</text>
        <dbReference type="Rhea" id="RHEA:16049"/>
        <dbReference type="ChEBI" id="CHEBI:10329"/>
        <dbReference type="ChEBI" id="CHEBI:15378"/>
        <dbReference type="ChEBI" id="CHEBI:18408"/>
        <dbReference type="ChEBI" id="CHEBI:58115"/>
        <dbReference type="ChEBI" id="CHEBI:60487"/>
        <dbReference type="EC" id="2.7.8.26"/>
    </reaction>
</comment>
<evidence type="ECO:0000256" key="11">
    <source>
        <dbReference type="ARBA" id="ARBA00022842"/>
    </source>
</evidence>
<evidence type="ECO:0000256" key="16">
    <source>
        <dbReference type="ARBA" id="ARBA00032853"/>
    </source>
</evidence>
<keyword evidence="7 19" id="KW-1003">Cell membrane</keyword>
<keyword evidence="10 19" id="KW-0812">Transmembrane</keyword>
<evidence type="ECO:0000256" key="15">
    <source>
        <dbReference type="ARBA" id="ARBA00032605"/>
    </source>
</evidence>
<accession>A0A1M5E314</accession>
<evidence type="ECO:0000256" key="8">
    <source>
        <dbReference type="ARBA" id="ARBA00022573"/>
    </source>
</evidence>
<comment type="catalytic activity">
    <reaction evidence="18 19">
        <text>alpha-ribazole 5'-phosphate + adenosylcob(III)inamide-GDP = adenosylcob(III)alamin 5'-phosphate + GMP + H(+)</text>
        <dbReference type="Rhea" id="RHEA:23560"/>
        <dbReference type="ChEBI" id="CHEBI:15378"/>
        <dbReference type="ChEBI" id="CHEBI:57918"/>
        <dbReference type="ChEBI" id="CHEBI:58115"/>
        <dbReference type="ChEBI" id="CHEBI:60487"/>
        <dbReference type="ChEBI" id="CHEBI:60493"/>
        <dbReference type="EC" id="2.7.8.26"/>
    </reaction>
</comment>
<dbReference type="UniPathway" id="UPA00148">
    <property type="reaction ID" value="UER00238"/>
</dbReference>
<sequence length="283" mass="31376">MRRQDENTSNQHSSNTTTLKKELRIFFTALMFLTRLPVPRMTDHSPEYLEKSSRYFPLIGWIVGGISAGVLLLALQVLSVELAVLAMMIASVLTTGAFHEDGFADVCDGFGGGWTKQNILDIMKDSRLGTYGTIGLISILAAKFLLLRELLPLMEYHSGKSIYLLAPVTLLAVHGISRMMAVISIQFYPYVTPDDVSKSKPSAAQKLSPGSFIVALIFALLPFLFLPLSFLGLIFPVLLLGTVLMNRYFKKWIGGHTGDCLGSIQQTSEIICYLTMLILWKFT</sequence>
<dbReference type="PANTHER" id="PTHR34148:SF1">
    <property type="entry name" value="ADENOSYLCOBINAMIDE-GDP RIBAZOLETRANSFERASE"/>
    <property type="match status" value="1"/>
</dbReference>
<evidence type="ECO:0000256" key="17">
    <source>
        <dbReference type="ARBA" id="ARBA00048623"/>
    </source>
</evidence>
<dbReference type="InterPro" id="IPR003805">
    <property type="entry name" value="CobS"/>
</dbReference>